<accession>A0A3N4KHJ4</accession>
<keyword evidence="9" id="KW-1185">Reference proteome</keyword>
<keyword evidence="3" id="KW-0964">Secreted</keyword>
<sequence>MPSLRSFLLASFAIAGALSAECEGDVSIESDGDVSKLDNCNSWKGDVIVGEGVGILSIPTLQTIEGALSIAGATGLTSISAPMLRSISGTWTMQELTILSSVSCASLTSVGNINWVTLPALKALDFTSGVTKCDEVLITDTILTSLEGINLQTATNFNINNNKYLKEVNVALGNVSNAVNIEFNSKGVNVAFPDLVWAKNITIRDAGSVSFPKLESVNGTIAFINNTFSDASFPELTEVGGSFAFNSNSQLSNCSAPNLETIGGTFQLANNTKLTNIDGFAALTTVDGSVDFSGSFTNATLPALDDVRGGMNIQTTEEFDCTEFDNYKSDGVVKGSGYTCEGKLDEAKSSSGGSSTSGSGNSSDETNSAARAGVSIVALFAACAAMLVL</sequence>
<keyword evidence="5" id="KW-0325">Glycoprotein</keyword>
<gene>
    <name evidence="8" type="ORF">P167DRAFT_539800</name>
</gene>
<dbReference type="GO" id="GO:0005886">
    <property type="term" value="C:plasma membrane"/>
    <property type="evidence" value="ECO:0007669"/>
    <property type="project" value="TreeGrafter"/>
</dbReference>
<dbReference type="AlphaFoldDB" id="A0A3N4KHJ4"/>
<dbReference type="InterPro" id="IPR036941">
    <property type="entry name" value="Rcpt_L-dom_sf"/>
</dbReference>
<feature type="compositionally biased region" description="Low complexity" evidence="6">
    <location>
        <begin position="349"/>
        <end position="363"/>
    </location>
</feature>
<evidence type="ECO:0000256" key="4">
    <source>
        <dbReference type="ARBA" id="ARBA00022729"/>
    </source>
</evidence>
<dbReference type="GO" id="GO:0031505">
    <property type="term" value="P:fungal-type cell wall organization"/>
    <property type="evidence" value="ECO:0007669"/>
    <property type="project" value="TreeGrafter"/>
</dbReference>
<proteinExistence type="predicted"/>
<comment type="subcellular location">
    <subcellularLocation>
        <location evidence="1">Secreted</location>
        <location evidence="1">Cell wall</location>
    </subcellularLocation>
</comment>
<keyword evidence="4 7" id="KW-0732">Signal</keyword>
<dbReference type="InParanoid" id="A0A3N4KHJ4"/>
<evidence type="ECO:0000256" key="3">
    <source>
        <dbReference type="ARBA" id="ARBA00022525"/>
    </source>
</evidence>
<dbReference type="GO" id="GO:0009277">
    <property type="term" value="C:fungal-type cell wall"/>
    <property type="evidence" value="ECO:0007669"/>
    <property type="project" value="TreeGrafter"/>
</dbReference>
<dbReference type="FunCoup" id="A0A3N4KHJ4">
    <property type="interactions" value="159"/>
</dbReference>
<dbReference type="PANTHER" id="PTHR31018:SF3">
    <property type="entry name" value="RECEPTOR PROTEIN-TYROSINE KINASE"/>
    <property type="match status" value="1"/>
</dbReference>
<dbReference type="Gene3D" id="3.80.20.20">
    <property type="entry name" value="Receptor L-domain"/>
    <property type="match status" value="1"/>
</dbReference>
<organism evidence="8 9">
    <name type="scientific">Morchella conica CCBAS932</name>
    <dbReference type="NCBI Taxonomy" id="1392247"/>
    <lineage>
        <taxon>Eukaryota</taxon>
        <taxon>Fungi</taxon>
        <taxon>Dikarya</taxon>
        <taxon>Ascomycota</taxon>
        <taxon>Pezizomycotina</taxon>
        <taxon>Pezizomycetes</taxon>
        <taxon>Pezizales</taxon>
        <taxon>Morchellaceae</taxon>
        <taxon>Morchella</taxon>
    </lineage>
</organism>
<dbReference type="InterPro" id="IPR051648">
    <property type="entry name" value="CWI-Assembly_Regulator"/>
</dbReference>
<dbReference type="STRING" id="1392247.A0A3N4KHJ4"/>
<evidence type="ECO:0000313" key="9">
    <source>
        <dbReference type="Proteomes" id="UP000277580"/>
    </source>
</evidence>
<reference evidence="8 9" key="1">
    <citation type="journal article" date="2018" name="Nat. Ecol. Evol.">
        <title>Pezizomycetes genomes reveal the molecular basis of ectomycorrhizal truffle lifestyle.</title>
        <authorList>
            <person name="Murat C."/>
            <person name="Payen T."/>
            <person name="Noel B."/>
            <person name="Kuo A."/>
            <person name="Morin E."/>
            <person name="Chen J."/>
            <person name="Kohler A."/>
            <person name="Krizsan K."/>
            <person name="Balestrini R."/>
            <person name="Da Silva C."/>
            <person name="Montanini B."/>
            <person name="Hainaut M."/>
            <person name="Levati E."/>
            <person name="Barry K.W."/>
            <person name="Belfiori B."/>
            <person name="Cichocki N."/>
            <person name="Clum A."/>
            <person name="Dockter R.B."/>
            <person name="Fauchery L."/>
            <person name="Guy J."/>
            <person name="Iotti M."/>
            <person name="Le Tacon F."/>
            <person name="Lindquist E.A."/>
            <person name="Lipzen A."/>
            <person name="Malagnac F."/>
            <person name="Mello A."/>
            <person name="Molinier V."/>
            <person name="Miyauchi S."/>
            <person name="Poulain J."/>
            <person name="Riccioni C."/>
            <person name="Rubini A."/>
            <person name="Sitrit Y."/>
            <person name="Splivallo R."/>
            <person name="Traeger S."/>
            <person name="Wang M."/>
            <person name="Zifcakova L."/>
            <person name="Wipf D."/>
            <person name="Zambonelli A."/>
            <person name="Paolocci F."/>
            <person name="Nowrousian M."/>
            <person name="Ottonello S."/>
            <person name="Baldrian P."/>
            <person name="Spatafora J.W."/>
            <person name="Henrissat B."/>
            <person name="Nagy L.G."/>
            <person name="Aury J.M."/>
            <person name="Wincker P."/>
            <person name="Grigoriev I.V."/>
            <person name="Bonfante P."/>
            <person name="Martin F.M."/>
        </authorList>
    </citation>
    <scope>NUCLEOTIDE SEQUENCE [LARGE SCALE GENOMIC DNA]</scope>
    <source>
        <strain evidence="8 9">CCBAS932</strain>
    </source>
</reference>
<evidence type="ECO:0000256" key="6">
    <source>
        <dbReference type="SAM" id="MobiDB-lite"/>
    </source>
</evidence>
<dbReference type="GO" id="GO:0009986">
    <property type="term" value="C:cell surface"/>
    <property type="evidence" value="ECO:0007669"/>
    <property type="project" value="TreeGrafter"/>
</dbReference>
<feature type="region of interest" description="Disordered" evidence="6">
    <location>
        <begin position="346"/>
        <end position="366"/>
    </location>
</feature>
<dbReference type="OrthoDB" id="536881at2759"/>
<evidence type="ECO:0000256" key="1">
    <source>
        <dbReference type="ARBA" id="ARBA00004191"/>
    </source>
</evidence>
<dbReference type="EMBL" id="ML119174">
    <property type="protein sequence ID" value="RPB07831.1"/>
    <property type="molecule type" value="Genomic_DNA"/>
</dbReference>
<evidence type="ECO:0000256" key="7">
    <source>
        <dbReference type="SAM" id="SignalP"/>
    </source>
</evidence>
<name>A0A3N4KHJ4_9PEZI</name>
<evidence type="ECO:0000313" key="8">
    <source>
        <dbReference type="EMBL" id="RPB07831.1"/>
    </source>
</evidence>
<evidence type="ECO:0000256" key="2">
    <source>
        <dbReference type="ARBA" id="ARBA00022512"/>
    </source>
</evidence>
<keyword evidence="2" id="KW-0134">Cell wall</keyword>
<evidence type="ECO:0000256" key="5">
    <source>
        <dbReference type="ARBA" id="ARBA00023180"/>
    </source>
</evidence>
<dbReference type="SUPFAM" id="SSF52058">
    <property type="entry name" value="L domain-like"/>
    <property type="match status" value="2"/>
</dbReference>
<dbReference type="PANTHER" id="PTHR31018">
    <property type="entry name" value="SPORULATION-SPECIFIC PROTEIN-RELATED"/>
    <property type="match status" value="1"/>
</dbReference>
<feature type="signal peptide" evidence="7">
    <location>
        <begin position="1"/>
        <end position="19"/>
    </location>
</feature>
<dbReference type="Proteomes" id="UP000277580">
    <property type="component" value="Unassembled WGS sequence"/>
</dbReference>
<evidence type="ECO:0008006" key="10">
    <source>
        <dbReference type="Google" id="ProtNLM"/>
    </source>
</evidence>
<protein>
    <recommendedName>
        <fullName evidence="10">GPI-anchored cell wall organization protein Ecm33</fullName>
    </recommendedName>
</protein>
<feature type="chain" id="PRO_5018333939" description="GPI-anchored cell wall organization protein Ecm33" evidence="7">
    <location>
        <begin position="20"/>
        <end position="389"/>
    </location>
</feature>